<dbReference type="Pfam" id="PF05521">
    <property type="entry name" value="Phage_HCP"/>
    <property type="match status" value="1"/>
</dbReference>
<name>A0ABY9AKB1_PARCI</name>
<dbReference type="EMBL" id="CP127363">
    <property type="protein sequence ID" value="WIY47293.1"/>
    <property type="molecule type" value="Genomic_DNA"/>
</dbReference>
<keyword evidence="2" id="KW-1185">Reference proteome</keyword>
<organism evidence="1 2">
    <name type="scientific">Paracidovorax citrulli</name>
    <name type="common">Acidovorax citrulli</name>
    <dbReference type="NCBI Taxonomy" id="80869"/>
    <lineage>
        <taxon>Bacteria</taxon>
        <taxon>Pseudomonadati</taxon>
        <taxon>Pseudomonadota</taxon>
        <taxon>Betaproteobacteria</taxon>
        <taxon>Burkholderiales</taxon>
        <taxon>Comamonadaceae</taxon>
        <taxon>Paracidovorax</taxon>
    </lineage>
</organism>
<dbReference type="InterPro" id="IPR038666">
    <property type="entry name" value="SSP1_head-tail_sf"/>
</dbReference>
<evidence type="ECO:0000313" key="1">
    <source>
        <dbReference type="EMBL" id="WIY47293.1"/>
    </source>
</evidence>
<gene>
    <name evidence="1" type="ORF">QRO08_15800</name>
</gene>
<proteinExistence type="predicted"/>
<dbReference type="NCBIfam" id="TIGR01563">
    <property type="entry name" value="gp16_SPP1"/>
    <property type="match status" value="1"/>
</dbReference>
<accession>A0ABY9AKB1</accession>
<protein>
    <submittedName>
        <fullName evidence="1">Phage head closure protein</fullName>
    </submittedName>
</protein>
<dbReference type="Proteomes" id="UP001242732">
    <property type="component" value="Chromosome"/>
</dbReference>
<reference evidence="1 2" key="1">
    <citation type="submission" date="2023-06" db="EMBL/GenBank/DDBJ databases">
        <authorList>
            <person name="Ham H."/>
            <person name="Park D.S."/>
        </authorList>
    </citation>
    <scope>NUCLEOTIDE SEQUENCE [LARGE SCALE GENOMIC DNA]</scope>
    <source>
        <strain evidence="1 2">KACC 17005</strain>
    </source>
</reference>
<dbReference type="Gene3D" id="2.40.10.270">
    <property type="entry name" value="Bacteriophage SPP1 head-tail adaptor protein"/>
    <property type="match status" value="1"/>
</dbReference>
<dbReference type="RefSeq" id="WP_011794908.1">
    <property type="nucleotide sequence ID" value="NZ_CP023687.1"/>
</dbReference>
<dbReference type="InterPro" id="IPR008767">
    <property type="entry name" value="Phage_SPP1_head-tail_adaptor"/>
</dbReference>
<sequence length="110" mass="11792">MTLDAGDLNRRITIQRRGEATDAWGSPVPGAENWVEVGKAWASIKTLSGLGAIKADAQASTVKVSIRVRWRTDLAAGMRVLHGGTVYDVQAVLPDVAGREHVDLVCEVGR</sequence>
<evidence type="ECO:0000313" key="2">
    <source>
        <dbReference type="Proteomes" id="UP001242732"/>
    </source>
</evidence>